<dbReference type="Gene3D" id="3.40.50.620">
    <property type="entry name" value="HUPs"/>
    <property type="match status" value="1"/>
</dbReference>
<dbReference type="PIRSF" id="PIRSF006276">
    <property type="entry name" value="UspA"/>
    <property type="match status" value="1"/>
</dbReference>
<evidence type="ECO:0000259" key="3">
    <source>
        <dbReference type="Pfam" id="PF00582"/>
    </source>
</evidence>
<dbReference type="GO" id="GO:0005737">
    <property type="term" value="C:cytoplasm"/>
    <property type="evidence" value="ECO:0007669"/>
    <property type="project" value="UniProtKB-SubCell"/>
</dbReference>
<dbReference type="Proteomes" id="UP000076852">
    <property type="component" value="Chromosome 1"/>
</dbReference>
<dbReference type="STRING" id="1804984.AYM40_10325"/>
<dbReference type="KEGG" id="buz:AYM40_10325"/>
<gene>
    <name evidence="4" type="ORF">AYM40_10325</name>
</gene>
<dbReference type="SUPFAM" id="SSF52402">
    <property type="entry name" value="Adenine nucleotide alpha hydrolases-like"/>
    <property type="match status" value="1"/>
</dbReference>
<dbReference type="OrthoDB" id="8547832at2"/>
<evidence type="ECO:0000256" key="1">
    <source>
        <dbReference type="ARBA" id="ARBA00008791"/>
    </source>
</evidence>
<accession>A0A160FPV9</accession>
<sequence>MYKDILVALDGSHASKGALKEAIRMTKLAGGTMTAVYVLDRFAMFAYSANYDQFAMVEALRAEGDRILAEAHKEATESNVACKVDTAETDNISEDVASCLLRYVQGHSVDLVVMGTHGRRGMRRMTIGSVAERFLRSSTCPVLLVRDAIVETRSNGAK</sequence>
<dbReference type="InterPro" id="IPR006015">
    <property type="entry name" value="Universal_stress_UspA"/>
</dbReference>
<dbReference type="Pfam" id="PF00582">
    <property type="entry name" value="Usp"/>
    <property type="match status" value="1"/>
</dbReference>
<dbReference type="InterPro" id="IPR006016">
    <property type="entry name" value="UspA"/>
</dbReference>
<evidence type="ECO:0000256" key="2">
    <source>
        <dbReference type="PIRNR" id="PIRNR006276"/>
    </source>
</evidence>
<dbReference type="PANTHER" id="PTHR46268:SF6">
    <property type="entry name" value="UNIVERSAL STRESS PROTEIN UP12"/>
    <property type="match status" value="1"/>
</dbReference>
<dbReference type="EMBL" id="CP014578">
    <property type="protein sequence ID" value="ANB74654.1"/>
    <property type="molecule type" value="Genomic_DNA"/>
</dbReference>
<protein>
    <recommendedName>
        <fullName evidence="2">Universal stress protein</fullName>
    </recommendedName>
</protein>
<comment type="similarity">
    <text evidence="1 2">Belongs to the universal stress protein A family.</text>
</comment>
<dbReference type="RefSeq" id="WP_063497950.1">
    <property type="nucleotide sequence ID" value="NZ_CP014578.1"/>
</dbReference>
<organism evidence="4 5">
    <name type="scientific">Paraburkholderia phytofirmans OLGA172</name>
    <dbReference type="NCBI Taxonomy" id="1417228"/>
    <lineage>
        <taxon>Bacteria</taxon>
        <taxon>Pseudomonadati</taxon>
        <taxon>Pseudomonadota</taxon>
        <taxon>Betaproteobacteria</taxon>
        <taxon>Burkholderiales</taxon>
        <taxon>Burkholderiaceae</taxon>
        <taxon>Paraburkholderia</taxon>
    </lineage>
</organism>
<dbReference type="AlphaFoldDB" id="A0A160FPV9"/>
<name>A0A160FPV9_9BURK</name>
<keyword evidence="2" id="KW-0963">Cytoplasm</keyword>
<proteinExistence type="inferred from homology"/>
<dbReference type="CDD" id="cd00293">
    <property type="entry name" value="USP-like"/>
    <property type="match status" value="1"/>
</dbReference>
<evidence type="ECO:0000313" key="4">
    <source>
        <dbReference type="EMBL" id="ANB74654.1"/>
    </source>
</evidence>
<reference evidence="4 5" key="1">
    <citation type="journal article" date="2016" name="Gene">
        <title>PacBio SMRT assembly of a complex multi-replicon genome reveals chlorocatechol degradative operon in a region of genome plasticity.</title>
        <authorList>
            <person name="Ricker N."/>
            <person name="Shen S.Y."/>
            <person name="Goordial J."/>
            <person name="Jin S."/>
            <person name="Fulthorpe R.R."/>
        </authorList>
    </citation>
    <scope>NUCLEOTIDE SEQUENCE [LARGE SCALE GENOMIC DNA]</scope>
    <source>
        <strain evidence="4 5">OLGA172</strain>
    </source>
</reference>
<dbReference type="InterPro" id="IPR014729">
    <property type="entry name" value="Rossmann-like_a/b/a_fold"/>
</dbReference>
<keyword evidence="5" id="KW-1185">Reference proteome</keyword>
<feature type="domain" description="UspA" evidence="3">
    <location>
        <begin position="1"/>
        <end position="146"/>
    </location>
</feature>
<dbReference type="PRINTS" id="PR01438">
    <property type="entry name" value="UNVRSLSTRESS"/>
</dbReference>
<comment type="subcellular location">
    <subcellularLocation>
        <location evidence="2">Cytoplasm</location>
    </subcellularLocation>
</comment>
<evidence type="ECO:0000313" key="5">
    <source>
        <dbReference type="Proteomes" id="UP000076852"/>
    </source>
</evidence>
<dbReference type="PANTHER" id="PTHR46268">
    <property type="entry name" value="STRESS RESPONSE PROTEIN NHAX"/>
    <property type="match status" value="1"/>
</dbReference>